<dbReference type="EMBL" id="WEGI01000004">
    <property type="protein sequence ID" value="MQY26674.1"/>
    <property type="molecule type" value="Genomic_DNA"/>
</dbReference>
<keyword evidence="2" id="KW-1185">Reference proteome</keyword>
<protein>
    <recommendedName>
        <fullName evidence="3">PIN domain-containing protein</fullName>
    </recommendedName>
</protein>
<comment type="caution">
    <text evidence="1">The sequence shown here is derived from an EMBL/GenBank/DDBJ whole genome shotgun (WGS) entry which is preliminary data.</text>
</comment>
<gene>
    <name evidence="1" type="ORF">NRB56_22460</name>
</gene>
<evidence type="ECO:0000313" key="2">
    <source>
        <dbReference type="Proteomes" id="UP000431401"/>
    </source>
</evidence>
<accession>A0A7K0DPE3</accession>
<organism evidence="1 2">
    <name type="scientific">Nocardia aurantia</name>
    <dbReference type="NCBI Taxonomy" id="2585199"/>
    <lineage>
        <taxon>Bacteria</taxon>
        <taxon>Bacillati</taxon>
        <taxon>Actinomycetota</taxon>
        <taxon>Actinomycetes</taxon>
        <taxon>Mycobacteriales</taxon>
        <taxon>Nocardiaceae</taxon>
        <taxon>Nocardia</taxon>
    </lineage>
</organism>
<reference evidence="1 2" key="1">
    <citation type="submission" date="2019-10" db="EMBL/GenBank/DDBJ databases">
        <title>Nocardia macrotermitis sp. nov. and Nocardia aurantia sp. nov., isolated from the gut of fungus growing-termite Macrotermes natalensis.</title>
        <authorList>
            <person name="Benndorf R."/>
            <person name="Schwitalla J."/>
            <person name="Martin K."/>
            <person name="De Beer W."/>
            <person name="Kaster A.-K."/>
            <person name="Vollmers J."/>
            <person name="Poulsen M."/>
            <person name="Beemelmanns C."/>
        </authorList>
    </citation>
    <scope>NUCLEOTIDE SEQUENCE [LARGE SCALE GENOMIC DNA]</scope>
    <source>
        <strain evidence="1 2">RB56</strain>
    </source>
</reference>
<evidence type="ECO:0008006" key="3">
    <source>
        <dbReference type="Google" id="ProtNLM"/>
    </source>
</evidence>
<sequence length="130" mass="13650">MNGTVLLDGAGLAKLCQDDRMVNTLVAAAQRGGRRVGTTAMARLEAEHTGTRTTKVEWILSRLQVHAISCAVSDAAAELLRTHRLDGRRCAGEATLAAIARAGRPPVTVLTSDPGHLALMCGPGITVLRV</sequence>
<proteinExistence type="predicted"/>
<evidence type="ECO:0000313" key="1">
    <source>
        <dbReference type="EMBL" id="MQY26674.1"/>
    </source>
</evidence>
<dbReference type="Proteomes" id="UP000431401">
    <property type="component" value="Unassembled WGS sequence"/>
</dbReference>
<name>A0A7K0DPE3_9NOCA</name>
<dbReference type="AlphaFoldDB" id="A0A7K0DPE3"/>
<dbReference type="OrthoDB" id="3292949at2"/>
<dbReference type="RefSeq" id="WP_153341024.1">
    <property type="nucleotide sequence ID" value="NZ_WEGI01000004.1"/>
</dbReference>